<evidence type="ECO:0000313" key="11">
    <source>
        <dbReference type="EMBL" id="AEO67411.1"/>
    </source>
</evidence>
<dbReference type="InterPro" id="IPR036396">
    <property type="entry name" value="Cyt_P450_sf"/>
</dbReference>
<evidence type="ECO:0000256" key="5">
    <source>
        <dbReference type="ARBA" id="ARBA00022723"/>
    </source>
</evidence>
<protein>
    <recommendedName>
        <fullName evidence="13">Cytochrome P450</fullName>
    </recommendedName>
</protein>
<dbReference type="InterPro" id="IPR017972">
    <property type="entry name" value="Cyt_P450_CS"/>
</dbReference>
<dbReference type="GO" id="GO:0020037">
    <property type="term" value="F:heme binding"/>
    <property type="evidence" value="ECO:0007669"/>
    <property type="project" value="InterPro"/>
</dbReference>
<name>G2R8J6_THETT</name>
<keyword evidence="8 10" id="KW-0503">Monooxygenase</keyword>
<evidence type="ECO:0000256" key="6">
    <source>
        <dbReference type="ARBA" id="ARBA00023002"/>
    </source>
</evidence>
<organism evidence="11 12">
    <name type="scientific">Thermothielavioides terrestris (strain ATCC 38088 / NRRL 8126)</name>
    <name type="common">Thielavia terrestris</name>
    <dbReference type="NCBI Taxonomy" id="578455"/>
    <lineage>
        <taxon>Eukaryota</taxon>
        <taxon>Fungi</taxon>
        <taxon>Dikarya</taxon>
        <taxon>Ascomycota</taxon>
        <taxon>Pezizomycotina</taxon>
        <taxon>Sordariomycetes</taxon>
        <taxon>Sordariomycetidae</taxon>
        <taxon>Sordariales</taxon>
        <taxon>Chaetomiaceae</taxon>
        <taxon>Thermothielavioides</taxon>
        <taxon>Thermothielavioides terrestris</taxon>
    </lineage>
</organism>
<keyword evidence="5 9" id="KW-0479">Metal-binding</keyword>
<dbReference type="AlphaFoldDB" id="G2R8J6"/>
<dbReference type="EMBL" id="CP003011">
    <property type="protein sequence ID" value="AEO67411.1"/>
    <property type="molecule type" value="Genomic_DNA"/>
</dbReference>
<dbReference type="GO" id="GO:0004497">
    <property type="term" value="F:monooxygenase activity"/>
    <property type="evidence" value="ECO:0007669"/>
    <property type="project" value="UniProtKB-KW"/>
</dbReference>
<evidence type="ECO:0000256" key="1">
    <source>
        <dbReference type="ARBA" id="ARBA00001971"/>
    </source>
</evidence>
<keyword evidence="7 9" id="KW-0408">Iron</keyword>
<evidence type="ECO:0000256" key="10">
    <source>
        <dbReference type="RuleBase" id="RU000461"/>
    </source>
</evidence>
<evidence type="ECO:0000256" key="8">
    <source>
        <dbReference type="ARBA" id="ARBA00023033"/>
    </source>
</evidence>
<dbReference type="PANTHER" id="PTHR24305:SF175">
    <property type="entry name" value="CYTOCHROME P450 MONOOXYGENASE PKFB"/>
    <property type="match status" value="1"/>
</dbReference>
<dbReference type="OrthoDB" id="3934656at2759"/>
<keyword evidence="12" id="KW-1185">Reference proteome</keyword>
<evidence type="ECO:0000256" key="2">
    <source>
        <dbReference type="ARBA" id="ARBA00005179"/>
    </source>
</evidence>
<dbReference type="Gene3D" id="1.10.630.10">
    <property type="entry name" value="Cytochrome P450"/>
    <property type="match status" value="1"/>
</dbReference>
<evidence type="ECO:0000256" key="3">
    <source>
        <dbReference type="ARBA" id="ARBA00010617"/>
    </source>
</evidence>
<keyword evidence="4 9" id="KW-0349">Heme</keyword>
<evidence type="ECO:0000256" key="4">
    <source>
        <dbReference type="ARBA" id="ARBA00022617"/>
    </source>
</evidence>
<gene>
    <name evidence="11" type="ORF">THITE_2144786</name>
</gene>
<dbReference type="InterPro" id="IPR002403">
    <property type="entry name" value="Cyt_P450_E_grp-IV"/>
</dbReference>
<evidence type="ECO:0000256" key="9">
    <source>
        <dbReference type="PIRSR" id="PIRSR602403-1"/>
    </source>
</evidence>
<dbReference type="RefSeq" id="XP_003653747.1">
    <property type="nucleotide sequence ID" value="XM_003653699.1"/>
</dbReference>
<dbReference type="GO" id="GO:0016705">
    <property type="term" value="F:oxidoreductase activity, acting on paired donors, with incorporation or reduction of molecular oxygen"/>
    <property type="evidence" value="ECO:0007669"/>
    <property type="project" value="InterPro"/>
</dbReference>
<evidence type="ECO:0008006" key="13">
    <source>
        <dbReference type="Google" id="ProtNLM"/>
    </source>
</evidence>
<dbReference type="InterPro" id="IPR050121">
    <property type="entry name" value="Cytochrome_P450_monoxygenase"/>
</dbReference>
<dbReference type="PANTHER" id="PTHR24305">
    <property type="entry name" value="CYTOCHROME P450"/>
    <property type="match status" value="1"/>
</dbReference>
<feature type="binding site" description="axial binding residue" evidence="9">
    <location>
        <position position="439"/>
    </location>
    <ligand>
        <name>heme</name>
        <dbReference type="ChEBI" id="CHEBI:30413"/>
    </ligand>
    <ligandPart>
        <name>Fe</name>
        <dbReference type="ChEBI" id="CHEBI:18248"/>
    </ligandPart>
</feature>
<evidence type="ECO:0000256" key="7">
    <source>
        <dbReference type="ARBA" id="ARBA00023004"/>
    </source>
</evidence>
<evidence type="ECO:0000313" key="12">
    <source>
        <dbReference type="Proteomes" id="UP000008181"/>
    </source>
</evidence>
<dbReference type="PRINTS" id="PR00385">
    <property type="entry name" value="P450"/>
</dbReference>
<reference evidence="11 12" key="1">
    <citation type="journal article" date="2011" name="Nat. Biotechnol.">
        <title>Comparative genomic analysis of the thermophilic biomass-degrading fungi Myceliophthora thermophila and Thielavia terrestris.</title>
        <authorList>
            <person name="Berka R.M."/>
            <person name="Grigoriev I.V."/>
            <person name="Otillar R."/>
            <person name="Salamov A."/>
            <person name="Grimwood J."/>
            <person name="Reid I."/>
            <person name="Ishmael N."/>
            <person name="John T."/>
            <person name="Darmond C."/>
            <person name="Moisan M.-C."/>
            <person name="Henrissat B."/>
            <person name="Coutinho P.M."/>
            <person name="Lombard V."/>
            <person name="Natvig D.O."/>
            <person name="Lindquist E."/>
            <person name="Schmutz J."/>
            <person name="Lucas S."/>
            <person name="Harris P."/>
            <person name="Powlowski J."/>
            <person name="Bellemare A."/>
            <person name="Taylor D."/>
            <person name="Butler G."/>
            <person name="de Vries R.P."/>
            <person name="Allijn I.E."/>
            <person name="van den Brink J."/>
            <person name="Ushinsky S."/>
            <person name="Storms R."/>
            <person name="Powell A.J."/>
            <person name="Paulsen I.T."/>
            <person name="Elbourne L.D.H."/>
            <person name="Baker S.E."/>
            <person name="Magnuson J."/>
            <person name="LaBoissiere S."/>
            <person name="Clutterbuck A.J."/>
            <person name="Martinez D."/>
            <person name="Wogulis M."/>
            <person name="de Leon A.L."/>
            <person name="Rey M.W."/>
            <person name="Tsang A."/>
        </authorList>
    </citation>
    <scope>NUCLEOTIDE SEQUENCE [LARGE SCALE GENOMIC DNA]</scope>
    <source>
        <strain evidence="12">ATCC 38088 / NRRL 8126</strain>
    </source>
</reference>
<dbReference type="SUPFAM" id="SSF48264">
    <property type="entry name" value="Cytochrome P450"/>
    <property type="match status" value="1"/>
</dbReference>
<dbReference type="CDD" id="cd11060">
    <property type="entry name" value="CYP57A1-like"/>
    <property type="match status" value="1"/>
</dbReference>
<dbReference type="Proteomes" id="UP000008181">
    <property type="component" value="Chromosome 3"/>
</dbReference>
<comment type="similarity">
    <text evidence="3 10">Belongs to the cytochrome P450 family.</text>
</comment>
<keyword evidence="6 10" id="KW-0560">Oxidoreductase</keyword>
<sequence>MDFWRWGSSGAQAILVYWRLRHIPGPFWAKFSDVQRVLWVTTRNAHVFHQRAHERYGDAVRFGPNMVSLADPAWIPTVYPIRPGFPKSNFYRTLMPYTRSGGALPAVFNTRDEELHKKIKSPIAPLFSLSNTLRLEPFVDRTIDVMTAQIDRRFADKDVTFDLANWLQFFAFEVMGTLTFSKRYGFLEEGRDINNMLSTIWDYMSTAAPYTQIPWFDEFWNKTALMTSIKGKTTGMGILGYVGRFIAERKEAQAAGGKNGDGPGDRDMLSQFMELTEKNPSLPPWAVTAWTFSNVIAGSDSTAAVMKEVMYNLLAHPDTLKRLRAELLESGPLSKPYPSWKDICDLPYLDACVQEGVRLHPPFCLPLERVVPEGGIMIGGRFYPGGTVVGMSPHVINRHKPTFGEDADVWNPDRWMVSKELRKKREDAILTFGSGRRVCLGRHIAMLELKKIVSALILRYDFDLVDPKRYWKENGWFFRQGGIDVTVKKRVEA</sequence>
<dbReference type="InterPro" id="IPR001128">
    <property type="entry name" value="Cyt_P450"/>
</dbReference>
<dbReference type="PROSITE" id="PS00086">
    <property type="entry name" value="CYTOCHROME_P450"/>
    <property type="match status" value="1"/>
</dbReference>
<dbReference type="KEGG" id="ttt:THITE_2144786"/>
<proteinExistence type="inferred from homology"/>
<dbReference type="Pfam" id="PF00067">
    <property type="entry name" value="p450"/>
    <property type="match status" value="1"/>
</dbReference>
<accession>G2R8J6</accession>
<dbReference type="eggNOG" id="KOG0157">
    <property type="taxonomic scope" value="Eukaryota"/>
</dbReference>
<dbReference type="GeneID" id="11516079"/>
<dbReference type="GO" id="GO:0005506">
    <property type="term" value="F:iron ion binding"/>
    <property type="evidence" value="ECO:0007669"/>
    <property type="project" value="InterPro"/>
</dbReference>
<dbReference type="HOGENOM" id="CLU_001570_14_0_1"/>
<comment type="pathway">
    <text evidence="2">Secondary metabolite biosynthesis.</text>
</comment>
<comment type="cofactor">
    <cofactor evidence="1 9">
        <name>heme</name>
        <dbReference type="ChEBI" id="CHEBI:30413"/>
    </cofactor>
</comment>
<dbReference type="PRINTS" id="PR00465">
    <property type="entry name" value="EP450IV"/>
</dbReference>